<keyword evidence="1" id="KW-0812">Transmembrane</keyword>
<keyword evidence="1" id="KW-1133">Transmembrane helix</keyword>
<comment type="caution">
    <text evidence="2">The sequence shown here is derived from an EMBL/GenBank/DDBJ whole genome shotgun (WGS) entry which is preliminary data.</text>
</comment>
<organism evidence="2 3">
    <name type="scientific">Pseudoalteromonas tunicata D2</name>
    <dbReference type="NCBI Taxonomy" id="87626"/>
    <lineage>
        <taxon>Bacteria</taxon>
        <taxon>Pseudomonadati</taxon>
        <taxon>Pseudomonadota</taxon>
        <taxon>Gammaproteobacteria</taxon>
        <taxon>Alteromonadales</taxon>
        <taxon>Pseudoalteromonadaceae</taxon>
        <taxon>Pseudoalteromonas</taxon>
    </lineage>
</organism>
<evidence type="ECO:0000313" key="3">
    <source>
        <dbReference type="Proteomes" id="UP000006201"/>
    </source>
</evidence>
<accession>A4C9X4</accession>
<protein>
    <submittedName>
        <fullName evidence="2">Uncharacterized protein</fullName>
    </submittedName>
</protein>
<dbReference type="RefSeq" id="WP_009840014.1">
    <property type="nucleotide sequence ID" value="NZ_CH959301.1"/>
</dbReference>
<proteinExistence type="predicted"/>
<reference evidence="2 3" key="1">
    <citation type="submission" date="2006-02" db="EMBL/GenBank/DDBJ databases">
        <authorList>
            <person name="Moran M.A."/>
            <person name="Kjelleberg S."/>
            <person name="Egan S."/>
            <person name="Saunders N."/>
            <person name="Thomas T."/>
            <person name="Ferriera S."/>
            <person name="Johnson J."/>
            <person name="Kravitz S."/>
            <person name="Halpern A."/>
            <person name="Remington K."/>
            <person name="Beeson K."/>
            <person name="Tran B."/>
            <person name="Rogers Y.-H."/>
            <person name="Friedman R."/>
            <person name="Venter J.C."/>
        </authorList>
    </citation>
    <scope>NUCLEOTIDE SEQUENCE [LARGE SCALE GENOMIC DNA]</scope>
    <source>
        <strain evidence="2 3">D2</strain>
    </source>
</reference>
<dbReference type="OrthoDB" id="6942703at2"/>
<feature type="transmembrane region" description="Helical" evidence="1">
    <location>
        <begin position="48"/>
        <end position="67"/>
    </location>
</feature>
<evidence type="ECO:0000313" key="2">
    <source>
        <dbReference type="EMBL" id="EAR28182.1"/>
    </source>
</evidence>
<gene>
    <name evidence="2" type="ORF">PTD2_20242</name>
</gene>
<sequence>MTEQKKSNNLITRFFGVITLLIGFSWAMLQYFVPDPLIYFYSLWRPEYVLIFIALLVTVFSVGLYVYSYMKNRYLFFAASFFIYTISSFVFFIMGREYYDPNLSDGVPKTTLEKGSLYHRGIEFSHRICDRQGDTVSCNIKVINKRGQAEVNTGQWKLVMQDGAIFKDYDALIAGQEMRYGQIDLPQGVEADINIIFYNVPLKYDQILKLGFRTNNTDFGFKNIKVVRL</sequence>
<keyword evidence="3" id="KW-1185">Reference proteome</keyword>
<keyword evidence="1" id="KW-0472">Membrane</keyword>
<dbReference type="Proteomes" id="UP000006201">
    <property type="component" value="Unassembled WGS sequence"/>
</dbReference>
<evidence type="ECO:0000256" key="1">
    <source>
        <dbReference type="SAM" id="Phobius"/>
    </source>
</evidence>
<feature type="transmembrane region" description="Helical" evidence="1">
    <location>
        <begin position="74"/>
        <end position="94"/>
    </location>
</feature>
<dbReference type="AlphaFoldDB" id="A4C9X4"/>
<name>A4C9X4_9GAMM</name>
<dbReference type="STRING" id="87626.PTD2_20242"/>
<feature type="transmembrane region" description="Helical" evidence="1">
    <location>
        <begin position="12"/>
        <end position="33"/>
    </location>
</feature>
<dbReference type="EMBL" id="AAOH01000004">
    <property type="protein sequence ID" value="EAR28182.1"/>
    <property type="molecule type" value="Genomic_DNA"/>
</dbReference>
<dbReference type="HOGENOM" id="CLU_1208980_0_0_6"/>